<keyword evidence="3 4" id="KW-0808">Transferase</keyword>
<dbReference type="KEGG" id="cqi:110740327"/>
<dbReference type="GeneID" id="110740327"/>
<dbReference type="EC" id="2.4.1.-" evidence="5"/>
<dbReference type="GO" id="GO:0080043">
    <property type="term" value="F:quercetin 3-O-glucosyltransferase activity"/>
    <property type="evidence" value="ECO:0007669"/>
    <property type="project" value="TreeGrafter"/>
</dbReference>
<gene>
    <name evidence="7" type="primary">LOC110740327</name>
</gene>
<dbReference type="PROSITE" id="PS00375">
    <property type="entry name" value="UDPGT"/>
    <property type="match status" value="1"/>
</dbReference>
<dbReference type="PANTHER" id="PTHR11926">
    <property type="entry name" value="GLUCOSYL/GLUCURONOSYL TRANSFERASES"/>
    <property type="match status" value="1"/>
</dbReference>
<dbReference type="Pfam" id="PF00201">
    <property type="entry name" value="UDPGT"/>
    <property type="match status" value="1"/>
</dbReference>
<organism evidence="7 8">
    <name type="scientific">Chenopodium quinoa</name>
    <name type="common">Quinoa</name>
    <dbReference type="NCBI Taxonomy" id="63459"/>
    <lineage>
        <taxon>Eukaryota</taxon>
        <taxon>Viridiplantae</taxon>
        <taxon>Streptophyta</taxon>
        <taxon>Embryophyta</taxon>
        <taxon>Tracheophyta</taxon>
        <taxon>Spermatophyta</taxon>
        <taxon>Magnoliopsida</taxon>
        <taxon>eudicotyledons</taxon>
        <taxon>Gunneridae</taxon>
        <taxon>Pentapetalae</taxon>
        <taxon>Caryophyllales</taxon>
        <taxon>Chenopodiaceae</taxon>
        <taxon>Chenopodioideae</taxon>
        <taxon>Atripliceae</taxon>
        <taxon>Chenopodium</taxon>
    </lineage>
</organism>
<dbReference type="Gene3D" id="3.40.50.2000">
    <property type="entry name" value="Glycogen Phosphorylase B"/>
    <property type="match status" value="2"/>
</dbReference>
<dbReference type="OrthoDB" id="5835829at2759"/>
<protein>
    <recommendedName>
        <fullName evidence="5">Glycosyltransferase</fullName>
        <ecNumber evidence="5">2.4.1.-</ecNumber>
    </recommendedName>
</protein>
<dbReference type="OMA" id="MFNNELE"/>
<evidence type="ECO:0000256" key="5">
    <source>
        <dbReference type="RuleBase" id="RU362057"/>
    </source>
</evidence>
<dbReference type="InterPro" id="IPR002213">
    <property type="entry name" value="UDP_glucos_trans"/>
</dbReference>
<comment type="similarity">
    <text evidence="1 4">Belongs to the UDP-glycosyltransferase family.</text>
</comment>
<evidence type="ECO:0000259" key="6">
    <source>
        <dbReference type="Pfam" id="PF26168"/>
    </source>
</evidence>
<evidence type="ECO:0000256" key="4">
    <source>
        <dbReference type="RuleBase" id="RU003718"/>
    </source>
</evidence>
<dbReference type="InterPro" id="IPR058980">
    <property type="entry name" value="Glyco_transf_N"/>
</dbReference>
<evidence type="ECO:0000256" key="2">
    <source>
        <dbReference type="ARBA" id="ARBA00022676"/>
    </source>
</evidence>
<dbReference type="Gramene" id="AUR62013146-RA">
    <property type="protein sequence ID" value="AUR62013146-RA:cds"/>
    <property type="gene ID" value="AUR62013146"/>
</dbReference>
<dbReference type="Proteomes" id="UP000596660">
    <property type="component" value="Unplaced"/>
</dbReference>
<dbReference type="FunFam" id="3.40.50.2000:FF:000027">
    <property type="entry name" value="Glycosyltransferase"/>
    <property type="match status" value="1"/>
</dbReference>
<dbReference type="SMR" id="A0A803LGP9"/>
<evidence type="ECO:0000256" key="3">
    <source>
        <dbReference type="ARBA" id="ARBA00022679"/>
    </source>
</evidence>
<dbReference type="Pfam" id="PF26168">
    <property type="entry name" value="Glyco_transf_N"/>
    <property type="match status" value="1"/>
</dbReference>
<reference evidence="7" key="2">
    <citation type="submission" date="2021-03" db="UniProtKB">
        <authorList>
            <consortium name="EnsemblPlants"/>
        </authorList>
    </citation>
    <scope>IDENTIFICATION</scope>
</reference>
<evidence type="ECO:0000313" key="8">
    <source>
        <dbReference type="Proteomes" id="UP000596660"/>
    </source>
</evidence>
<dbReference type="AlphaFoldDB" id="A0A803LGP9"/>
<proteinExistence type="inferred from homology"/>
<accession>A0A803LGP9</accession>
<feature type="domain" description="Glycosyltransferase N-terminal" evidence="6">
    <location>
        <begin position="8"/>
        <end position="133"/>
    </location>
</feature>
<dbReference type="FunFam" id="3.40.50.2000:FF:000065">
    <property type="entry name" value="Glycosyltransferase"/>
    <property type="match status" value="1"/>
</dbReference>
<dbReference type="RefSeq" id="XP_021776510.1">
    <property type="nucleotide sequence ID" value="XM_021920818.1"/>
</dbReference>
<name>A0A803LGP9_CHEQI</name>
<dbReference type="InterPro" id="IPR035595">
    <property type="entry name" value="UDP_glycos_trans_CS"/>
</dbReference>
<keyword evidence="2 4" id="KW-0328">Glycosyltransferase</keyword>
<reference evidence="7" key="1">
    <citation type="journal article" date="2017" name="Nature">
        <title>The genome of Chenopodium quinoa.</title>
        <authorList>
            <person name="Jarvis D.E."/>
            <person name="Ho Y.S."/>
            <person name="Lightfoot D.J."/>
            <person name="Schmoeckel S.M."/>
            <person name="Li B."/>
            <person name="Borm T.J.A."/>
            <person name="Ohyanagi H."/>
            <person name="Mineta K."/>
            <person name="Michell C.T."/>
            <person name="Saber N."/>
            <person name="Kharbatia N.M."/>
            <person name="Rupper R.R."/>
            <person name="Sharp A.R."/>
            <person name="Dally N."/>
            <person name="Boughton B.A."/>
            <person name="Woo Y.H."/>
            <person name="Gao G."/>
            <person name="Schijlen E.G.W.M."/>
            <person name="Guo X."/>
            <person name="Momin A.A."/>
            <person name="Negrao S."/>
            <person name="Al-Babili S."/>
            <person name="Gehring C."/>
            <person name="Roessner U."/>
            <person name="Jung C."/>
            <person name="Murphy K."/>
            <person name="Arold S.T."/>
            <person name="Gojobori T."/>
            <person name="van der Linden C.G."/>
            <person name="van Loo E.N."/>
            <person name="Jellen E.N."/>
            <person name="Maughan P.J."/>
            <person name="Tester M."/>
        </authorList>
    </citation>
    <scope>NUCLEOTIDE SEQUENCE [LARGE SCALE GENOMIC DNA]</scope>
    <source>
        <strain evidence="7">cv. PI 614886</strain>
    </source>
</reference>
<evidence type="ECO:0000313" key="7">
    <source>
        <dbReference type="EnsemblPlants" id="AUR62013146-RA:cds"/>
    </source>
</evidence>
<dbReference type="EnsemblPlants" id="AUR62013146-RA">
    <property type="protein sequence ID" value="AUR62013146-RA:cds"/>
    <property type="gene ID" value="AUR62013146"/>
</dbReference>
<dbReference type="CDD" id="cd03784">
    <property type="entry name" value="GT1_Gtf-like"/>
    <property type="match status" value="1"/>
</dbReference>
<sequence length="486" mass="54735">MATNKPHVVCVPVPFQGHINPMFKLANLLHSRGIYITMVLTEFNVARLASSSSTESHFLEGFNDFSIEVIPDGLPPDNKRSVFNLHEVCYSFQAVQGEPKMAIRSLLMRLLESPDTPPITSVISDSMMNFVPEVCIELGIPLLHFFTTSACGMLGYMQYDELVKRGDFPLKDESYLTNGYLDTSIEWVPGLIKEARMKHLPTFLRTTDPNEIIFNYLAESARNAKVAAGLILNTFDDLESEVLKEIGKVITNIYTIGPLPKLTQQANEQELLPLSGSLWKEDDNCLEWLDKRSPKSVIYVNFGSIAVLTPEQLKEFAWGLANSKHPFLWIIRSDLVIGESNIITEDCYREEIKDRGLISSWCLQEKVLQHPSIAVFLTHCGWNSTLESIGEGVPMICWPFIGEQQMNSLYAGQEWRVGVEMEEGSVQREGVEGLVRDMMEGEKGKELKGKAMEWKKKTDEATKPGGSSYNNFNKLVRNLAGKENHC</sequence>
<keyword evidence="8" id="KW-1185">Reference proteome</keyword>
<evidence type="ECO:0000256" key="1">
    <source>
        <dbReference type="ARBA" id="ARBA00009995"/>
    </source>
</evidence>
<dbReference type="GO" id="GO:0080044">
    <property type="term" value="F:quercetin 7-O-glucosyltransferase activity"/>
    <property type="evidence" value="ECO:0007669"/>
    <property type="project" value="TreeGrafter"/>
</dbReference>
<dbReference type="SUPFAM" id="SSF53756">
    <property type="entry name" value="UDP-Glycosyltransferase/glycogen phosphorylase"/>
    <property type="match status" value="1"/>
</dbReference>
<dbReference type="PANTHER" id="PTHR11926:SF1283">
    <property type="entry name" value="GLYCOSYLTRANSFERASE"/>
    <property type="match status" value="1"/>
</dbReference>